<feature type="non-terminal residue" evidence="1">
    <location>
        <position position="45"/>
    </location>
</feature>
<name>X1QGV9_9ZZZZ</name>
<organism evidence="1">
    <name type="scientific">marine sediment metagenome</name>
    <dbReference type="NCBI Taxonomy" id="412755"/>
    <lineage>
        <taxon>unclassified sequences</taxon>
        <taxon>metagenomes</taxon>
        <taxon>ecological metagenomes</taxon>
    </lineage>
</organism>
<protein>
    <submittedName>
        <fullName evidence="1">Uncharacterized protein</fullName>
    </submittedName>
</protein>
<evidence type="ECO:0000313" key="1">
    <source>
        <dbReference type="EMBL" id="GAI42494.1"/>
    </source>
</evidence>
<reference evidence="1" key="1">
    <citation type="journal article" date="2014" name="Front. Microbiol.">
        <title>High frequency of phylogenetically diverse reductive dehalogenase-homologous genes in deep subseafloor sedimentary metagenomes.</title>
        <authorList>
            <person name="Kawai M."/>
            <person name="Futagami T."/>
            <person name="Toyoda A."/>
            <person name="Takaki Y."/>
            <person name="Nishi S."/>
            <person name="Hori S."/>
            <person name="Arai W."/>
            <person name="Tsubouchi T."/>
            <person name="Morono Y."/>
            <person name="Uchiyama I."/>
            <person name="Ito T."/>
            <person name="Fujiyama A."/>
            <person name="Inagaki F."/>
            <person name="Takami H."/>
        </authorList>
    </citation>
    <scope>NUCLEOTIDE SEQUENCE</scope>
    <source>
        <strain evidence="1">Expedition CK06-06</strain>
    </source>
</reference>
<sequence length="45" mass="4904">MPYKLALFVAFIGLILYFFGYSQGSVAMQVSGIVLTGSMFAVYMA</sequence>
<proteinExistence type="predicted"/>
<comment type="caution">
    <text evidence="1">The sequence shown here is derived from an EMBL/GenBank/DDBJ whole genome shotgun (WGS) entry which is preliminary data.</text>
</comment>
<dbReference type="AlphaFoldDB" id="X1QGV9"/>
<gene>
    <name evidence="1" type="ORF">S06H3_42916</name>
</gene>
<dbReference type="EMBL" id="BARV01026575">
    <property type="protein sequence ID" value="GAI42494.1"/>
    <property type="molecule type" value="Genomic_DNA"/>
</dbReference>
<accession>X1QGV9</accession>